<dbReference type="GO" id="GO:0009254">
    <property type="term" value="P:peptidoglycan turnover"/>
    <property type="evidence" value="ECO:0007669"/>
    <property type="project" value="InterPro"/>
</dbReference>
<keyword evidence="3" id="KW-0456">Lyase</keyword>
<evidence type="ECO:0000256" key="2">
    <source>
        <dbReference type="ARBA" id="ARBA00012587"/>
    </source>
</evidence>
<evidence type="ECO:0000256" key="3">
    <source>
        <dbReference type="ARBA" id="ARBA00023239"/>
    </source>
</evidence>
<dbReference type="CDD" id="cd14485">
    <property type="entry name" value="mltA_like_LT_A"/>
    <property type="match status" value="1"/>
</dbReference>
<dbReference type="EC" id="4.2.2.n1" evidence="2"/>
<reference evidence="8 9" key="1">
    <citation type="submission" date="2020-03" db="EMBL/GenBank/DDBJ databases">
        <title>Genomic Encyclopedia of Type Strains, Phase IV (KMG-IV): sequencing the most valuable type-strain genomes for metagenomic binning, comparative biology and taxonomic classification.</title>
        <authorList>
            <person name="Goeker M."/>
        </authorList>
    </citation>
    <scope>NUCLEOTIDE SEQUENCE [LARGE SCALE GENOMIC DNA]</scope>
    <source>
        <strain evidence="8 9">DSM 7225</strain>
    </source>
</reference>
<proteinExistence type="predicted"/>
<feature type="domain" description="Lytic transglycosylase MltA" evidence="7">
    <location>
        <begin position="171"/>
        <end position="328"/>
    </location>
</feature>
<dbReference type="Proteomes" id="UP000531251">
    <property type="component" value="Unassembled WGS sequence"/>
</dbReference>
<dbReference type="PANTHER" id="PTHR30124">
    <property type="entry name" value="MEMBRANE-BOUND LYTIC MUREIN TRANSGLYCOSYLASE A"/>
    <property type="match status" value="1"/>
</dbReference>
<dbReference type="Pfam" id="PF06725">
    <property type="entry name" value="3D"/>
    <property type="match status" value="1"/>
</dbReference>
<dbReference type="GO" id="GO:0008933">
    <property type="term" value="F:peptidoglycan lytic transglycosylase activity"/>
    <property type="evidence" value="ECO:0007669"/>
    <property type="project" value="TreeGrafter"/>
</dbReference>
<dbReference type="SUPFAM" id="SSF50685">
    <property type="entry name" value="Barwin-like endoglucanases"/>
    <property type="match status" value="1"/>
</dbReference>
<dbReference type="PANTHER" id="PTHR30124:SF0">
    <property type="entry name" value="MEMBRANE-BOUND LYTIC MUREIN TRANSGLYCOSYLASE A"/>
    <property type="match status" value="1"/>
</dbReference>
<dbReference type="Pfam" id="PF03562">
    <property type="entry name" value="MltA"/>
    <property type="match status" value="1"/>
</dbReference>
<name>A0A7X5Y1W3_9SPHN</name>
<sequence>MRIIGGLALAGLLGACSSGIVPPEAGTRPAPVRPEPAPERPRPGAALPETPANLPARQLIAATPLPAMPAAPVVTGATTAAMAGLVAGPAIENLPITSDNAKRALAAFKLSCPGLLRRTDTSGLTTGTDWTNACAAAASWSGDAAPFFAQWFETVQVGNGAAFATGYYEPEIAGVRTRRAGYDVPVYGVPDNLIEVDLGLFSDALKGKKIRGRVDGRQFVPYYDRTQIEQGALEGHAPVVAWAADPIEMFFLQVQGSGRLKGPDGQVVRIGYAGQNGRDYTGIGKLMKDRGLLGPGQTSMQGIVAWLREHPEEGRAIMRENKSFVFFKELNGAGPLGAMGYPVAGWTSVAADPKFIPLGAPLFLSMDRTDATGLWVAQDTGGAIKGANRVDTFWGAGDDARAIAGGMAARGTAWLLLPKGTLARLNATQTVTSQPVPPQPTIPQP</sequence>
<dbReference type="PROSITE" id="PS51257">
    <property type="entry name" value="PROKAR_LIPOPROTEIN"/>
    <property type="match status" value="1"/>
</dbReference>
<dbReference type="InterPro" id="IPR036908">
    <property type="entry name" value="RlpA-like_sf"/>
</dbReference>
<comment type="caution">
    <text evidence="8">The sequence shown here is derived from an EMBL/GenBank/DDBJ whole genome shotgun (WGS) entry which is preliminary data.</text>
</comment>
<dbReference type="InterPro" id="IPR005300">
    <property type="entry name" value="MltA_B"/>
</dbReference>
<feature type="region of interest" description="Disordered" evidence="6">
    <location>
        <begin position="24"/>
        <end position="50"/>
    </location>
</feature>
<dbReference type="AlphaFoldDB" id="A0A7X5Y1W3"/>
<evidence type="ECO:0000313" key="9">
    <source>
        <dbReference type="Proteomes" id="UP000531251"/>
    </source>
</evidence>
<evidence type="ECO:0000256" key="6">
    <source>
        <dbReference type="SAM" id="MobiDB-lite"/>
    </source>
</evidence>
<dbReference type="RefSeq" id="WP_125977248.1">
    <property type="nucleotide sequence ID" value="NZ_BAAADY010000026.1"/>
</dbReference>
<evidence type="ECO:0000256" key="4">
    <source>
        <dbReference type="ARBA" id="ARBA00023316"/>
    </source>
</evidence>
<comment type="catalytic activity">
    <reaction evidence="1">
        <text>Exolytic cleavage of the (1-&gt;4)-beta-glycosidic linkage between N-acetylmuramic acid (MurNAc) and N-acetylglucosamine (GlcNAc) residues in peptidoglycan, from either the reducing or the non-reducing ends of the peptidoglycan chains, with concomitant formation of a 1,6-anhydrobond in the MurNAc residue.</text>
        <dbReference type="EC" id="4.2.2.n1"/>
    </reaction>
</comment>
<evidence type="ECO:0000313" key="8">
    <source>
        <dbReference type="EMBL" id="NJB99563.1"/>
    </source>
</evidence>
<dbReference type="InterPro" id="IPR026044">
    <property type="entry name" value="MltA"/>
</dbReference>
<dbReference type="CDD" id="cd14668">
    <property type="entry name" value="mlta_B"/>
    <property type="match status" value="1"/>
</dbReference>
<dbReference type="GO" id="GO:0019867">
    <property type="term" value="C:outer membrane"/>
    <property type="evidence" value="ECO:0007669"/>
    <property type="project" value="InterPro"/>
</dbReference>
<dbReference type="InterPro" id="IPR010611">
    <property type="entry name" value="3D_dom"/>
</dbReference>
<dbReference type="SMART" id="SM00925">
    <property type="entry name" value="MltA"/>
    <property type="match status" value="1"/>
</dbReference>
<evidence type="ECO:0000256" key="1">
    <source>
        <dbReference type="ARBA" id="ARBA00001420"/>
    </source>
</evidence>
<keyword evidence="4" id="KW-0961">Cell wall biogenesis/degradation</keyword>
<dbReference type="GO" id="GO:0009253">
    <property type="term" value="P:peptidoglycan catabolic process"/>
    <property type="evidence" value="ECO:0007669"/>
    <property type="project" value="TreeGrafter"/>
</dbReference>
<keyword evidence="9" id="KW-1185">Reference proteome</keyword>
<evidence type="ECO:0000256" key="5">
    <source>
        <dbReference type="ARBA" id="ARBA00030918"/>
    </source>
</evidence>
<accession>A0A7X5Y1W3</accession>
<gene>
    <name evidence="8" type="ORF">GGR89_003907</name>
</gene>
<dbReference type="EMBL" id="JAATJB010000017">
    <property type="protein sequence ID" value="NJB99563.1"/>
    <property type="molecule type" value="Genomic_DNA"/>
</dbReference>
<organism evidence="8 9">
    <name type="scientific">Sphingomonas trueperi</name>
    <dbReference type="NCBI Taxonomy" id="53317"/>
    <lineage>
        <taxon>Bacteria</taxon>
        <taxon>Pseudomonadati</taxon>
        <taxon>Pseudomonadota</taxon>
        <taxon>Alphaproteobacteria</taxon>
        <taxon>Sphingomonadales</taxon>
        <taxon>Sphingomonadaceae</taxon>
        <taxon>Sphingomonas</taxon>
    </lineage>
</organism>
<dbReference type="Gene3D" id="2.40.240.50">
    <property type="entry name" value="Barwin-like endoglucanases"/>
    <property type="match status" value="1"/>
</dbReference>
<dbReference type="Gene3D" id="2.40.40.10">
    <property type="entry name" value="RlpA-like domain"/>
    <property type="match status" value="1"/>
</dbReference>
<dbReference type="GO" id="GO:0004553">
    <property type="term" value="F:hydrolase activity, hydrolyzing O-glycosyl compounds"/>
    <property type="evidence" value="ECO:0007669"/>
    <property type="project" value="InterPro"/>
</dbReference>
<protein>
    <recommendedName>
        <fullName evidence="2">peptidoglycan lytic exotransglycosylase</fullName>
        <ecNumber evidence="2">4.2.2.n1</ecNumber>
    </recommendedName>
    <alternativeName>
        <fullName evidence="5">Murein hydrolase A</fullName>
    </alternativeName>
</protein>
<dbReference type="GO" id="GO:0071555">
    <property type="term" value="P:cell wall organization"/>
    <property type="evidence" value="ECO:0007669"/>
    <property type="project" value="UniProtKB-KW"/>
</dbReference>
<evidence type="ECO:0000259" key="7">
    <source>
        <dbReference type="SMART" id="SM00925"/>
    </source>
</evidence>